<dbReference type="InterPro" id="IPR015919">
    <property type="entry name" value="Cadherin-like_sf"/>
</dbReference>
<dbReference type="GO" id="GO:0005509">
    <property type="term" value="F:calcium ion binding"/>
    <property type="evidence" value="ECO:0007669"/>
    <property type="project" value="UniProtKB-UniRule"/>
</dbReference>
<evidence type="ECO:0000313" key="10">
    <source>
        <dbReference type="Proteomes" id="UP001431783"/>
    </source>
</evidence>
<keyword evidence="10" id="KW-1185">Reference proteome</keyword>
<keyword evidence="2" id="KW-0812">Transmembrane</keyword>
<dbReference type="GO" id="GO:0060429">
    <property type="term" value="P:epithelium development"/>
    <property type="evidence" value="ECO:0007669"/>
    <property type="project" value="UniProtKB-ARBA"/>
</dbReference>
<keyword evidence="6" id="KW-0472">Membrane</keyword>
<feature type="domain" description="Cadherin" evidence="8">
    <location>
        <begin position="2"/>
        <end position="44"/>
    </location>
</feature>
<reference evidence="9 10" key="1">
    <citation type="submission" date="2023-03" db="EMBL/GenBank/DDBJ databases">
        <title>Genome insight into feeding habits of ladybird beetles.</title>
        <authorList>
            <person name="Li H.-S."/>
            <person name="Huang Y.-H."/>
            <person name="Pang H."/>
        </authorList>
    </citation>
    <scope>NUCLEOTIDE SEQUENCE [LARGE SCALE GENOMIC DNA]</scope>
    <source>
        <strain evidence="9">SYSU_2023b</strain>
        <tissue evidence="9">Whole body</tissue>
    </source>
</reference>
<comment type="caution">
    <text evidence="9">The sequence shown here is derived from an EMBL/GenBank/DDBJ whole genome shotgun (WGS) entry which is preliminary data.</text>
</comment>
<keyword evidence="3" id="KW-0677">Repeat</keyword>
<evidence type="ECO:0000256" key="7">
    <source>
        <dbReference type="PROSITE-ProRule" id="PRU00043"/>
    </source>
</evidence>
<dbReference type="InterPro" id="IPR020894">
    <property type="entry name" value="Cadherin_CS"/>
</dbReference>
<dbReference type="CDD" id="cd11304">
    <property type="entry name" value="Cadherin_repeat"/>
    <property type="match status" value="2"/>
</dbReference>
<dbReference type="PANTHER" id="PTHR24026:SF96">
    <property type="entry name" value="CADHERIN-86C"/>
    <property type="match status" value="1"/>
</dbReference>
<dbReference type="PROSITE" id="PS00232">
    <property type="entry name" value="CADHERIN_1"/>
    <property type="match status" value="1"/>
</dbReference>
<evidence type="ECO:0000259" key="8">
    <source>
        <dbReference type="PROSITE" id="PS50268"/>
    </source>
</evidence>
<dbReference type="Gene3D" id="2.60.40.60">
    <property type="entry name" value="Cadherins"/>
    <property type="match status" value="3"/>
</dbReference>
<dbReference type="FunFam" id="2.60.40.60:FF:000020">
    <property type="entry name" value="Dachsous cadherin-related 1b"/>
    <property type="match status" value="1"/>
</dbReference>
<evidence type="ECO:0000256" key="2">
    <source>
        <dbReference type="ARBA" id="ARBA00022692"/>
    </source>
</evidence>
<dbReference type="SMART" id="SM00112">
    <property type="entry name" value="CA"/>
    <property type="match status" value="2"/>
</dbReference>
<keyword evidence="5" id="KW-1133">Transmembrane helix</keyword>
<dbReference type="EMBL" id="JARQZJ010000061">
    <property type="protein sequence ID" value="KAK9879231.1"/>
    <property type="molecule type" value="Genomic_DNA"/>
</dbReference>
<feature type="domain" description="Cadherin" evidence="8">
    <location>
        <begin position="45"/>
        <end position="151"/>
    </location>
</feature>
<dbReference type="Proteomes" id="UP001431783">
    <property type="component" value="Unassembled WGS sequence"/>
</dbReference>
<dbReference type="PANTHER" id="PTHR24026">
    <property type="entry name" value="FAT ATYPICAL CADHERIN-RELATED"/>
    <property type="match status" value="1"/>
</dbReference>
<evidence type="ECO:0000256" key="1">
    <source>
        <dbReference type="ARBA" id="ARBA00004370"/>
    </source>
</evidence>
<protein>
    <recommendedName>
        <fullName evidence="8">Cadherin domain-containing protein</fullName>
    </recommendedName>
</protein>
<dbReference type="GO" id="GO:0009653">
    <property type="term" value="P:anatomical structure morphogenesis"/>
    <property type="evidence" value="ECO:0007669"/>
    <property type="project" value="UniProtKB-ARBA"/>
</dbReference>
<dbReference type="AlphaFoldDB" id="A0AAW1UEP3"/>
<name>A0AAW1UEP3_9CUCU</name>
<dbReference type="SUPFAM" id="SSF49313">
    <property type="entry name" value="Cadherin-like"/>
    <property type="match status" value="2"/>
</dbReference>
<dbReference type="GO" id="GO:0005886">
    <property type="term" value="C:plasma membrane"/>
    <property type="evidence" value="ECO:0007669"/>
    <property type="project" value="InterPro"/>
</dbReference>
<dbReference type="GO" id="GO:0007156">
    <property type="term" value="P:homophilic cell adhesion via plasma membrane adhesion molecules"/>
    <property type="evidence" value="ECO:0007669"/>
    <property type="project" value="InterPro"/>
</dbReference>
<evidence type="ECO:0000256" key="5">
    <source>
        <dbReference type="ARBA" id="ARBA00022989"/>
    </source>
</evidence>
<comment type="subcellular location">
    <subcellularLocation>
        <location evidence="1">Membrane</location>
    </subcellularLocation>
</comment>
<evidence type="ECO:0000256" key="4">
    <source>
        <dbReference type="ARBA" id="ARBA00022837"/>
    </source>
</evidence>
<evidence type="ECO:0000256" key="3">
    <source>
        <dbReference type="ARBA" id="ARBA00022737"/>
    </source>
</evidence>
<gene>
    <name evidence="9" type="ORF">WA026_004081</name>
</gene>
<evidence type="ECO:0000313" key="9">
    <source>
        <dbReference type="EMBL" id="KAK9879231.1"/>
    </source>
</evidence>
<accession>A0AAW1UEP3</accession>
<sequence length="303" mass="33288">MLDYEARKTVQCDIIAREIGPGNFTAKAKLIVILNDVNDNPPEFIRDEFEGSVQENAEAGTSILRVEATDVDSEPGNKIRYTALTGPGMSNFKLDPETGIITVAKSNALDAETTPVFELMVEATDENGAGKKSYAKVKITLIDINDESPLFEKDVYEFIINMDGTGFTTNAFIKAVDGDISSPNNEIHYEIVNPINGLVLNELTGELGLTNTWSESQMVTVSARAWDGGIPRMSGLCQIRIYPPETNSRKMTFIVPGKNPDVDAIAKILRTITGNSVTINEVRPYNGYEPDATDISRDTDRER</sequence>
<keyword evidence="4 7" id="KW-0106">Calcium</keyword>
<dbReference type="InterPro" id="IPR002126">
    <property type="entry name" value="Cadherin-like_dom"/>
</dbReference>
<proteinExistence type="predicted"/>
<organism evidence="9 10">
    <name type="scientific">Henosepilachna vigintioctopunctata</name>
    <dbReference type="NCBI Taxonomy" id="420089"/>
    <lineage>
        <taxon>Eukaryota</taxon>
        <taxon>Metazoa</taxon>
        <taxon>Ecdysozoa</taxon>
        <taxon>Arthropoda</taxon>
        <taxon>Hexapoda</taxon>
        <taxon>Insecta</taxon>
        <taxon>Pterygota</taxon>
        <taxon>Neoptera</taxon>
        <taxon>Endopterygota</taxon>
        <taxon>Coleoptera</taxon>
        <taxon>Polyphaga</taxon>
        <taxon>Cucujiformia</taxon>
        <taxon>Coccinelloidea</taxon>
        <taxon>Coccinellidae</taxon>
        <taxon>Epilachninae</taxon>
        <taxon>Epilachnini</taxon>
        <taxon>Henosepilachna</taxon>
    </lineage>
</organism>
<dbReference type="Pfam" id="PF00028">
    <property type="entry name" value="Cadherin"/>
    <property type="match status" value="1"/>
</dbReference>
<dbReference type="PRINTS" id="PR00205">
    <property type="entry name" value="CADHERIN"/>
</dbReference>
<dbReference type="PROSITE" id="PS50268">
    <property type="entry name" value="CADHERIN_2"/>
    <property type="match status" value="2"/>
</dbReference>
<evidence type="ECO:0000256" key="6">
    <source>
        <dbReference type="ARBA" id="ARBA00023136"/>
    </source>
</evidence>